<organism evidence="1">
    <name type="scientific">Indivirus ILV1</name>
    <dbReference type="NCBI Taxonomy" id="1977633"/>
    <lineage>
        <taxon>Viruses</taxon>
        <taxon>Varidnaviria</taxon>
        <taxon>Bamfordvirae</taxon>
        <taxon>Nucleocytoviricota</taxon>
        <taxon>Megaviricetes</taxon>
        <taxon>Imitervirales</taxon>
        <taxon>Mimiviridae</taxon>
        <taxon>Klosneuvirinae</taxon>
        <taxon>Indivirus</taxon>
    </lineage>
</organism>
<gene>
    <name evidence="1" type="ORF">Indivirus_9_11</name>
</gene>
<reference evidence="1" key="1">
    <citation type="journal article" date="2017" name="Science">
        <title>Giant viruses with an expanded complement of translation system components.</title>
        <authorList>
            <person name="Schulz F."/>
            <person name="Yutin N."/>
            <person name="Ivanova N.N."/>
            <person name="Ortega D.R."/>
            <person name="Lee T.K."/>
            <person name="Vierheilig J."/>
            <person name="Daims H."/>
            <person name="Horn M."/>
            <person name="Wagner M."/>
            <person name="Jensen G.J."/>
            <person name="Kyrpides N.C."/>
            <person name="Koonin E.V."/>
            <person name="Woyke T."/>
        </authorList>
    </citation>
    <scope>NUCLEOTIDE SEQUENCE</scope>
    <source>
        <strain evidence="1">ILV1</strain>
    </source>
</reference>
<proteinExistence type="predicted"/>
<sequence>MSIIDLFISLYGQKKADEILQYMEKYEILDEFNNCENIESKLFFFSVKYGIIDIVKFLYEKLNIEYDYDILYRFNITLDSNEMISTKLLIPLNSSSVEGKMLNLIQSDKFSKNRNLCISYLIDMKKYSRLSFKNKKFYYKYIK</sequence>
<protein>
    <submittedName>
        <fullName evidence="1">Uncharacterized protein</fullName>
    </submittedName>
</protein>
<dbReference type="EMBL" id="KY684093">
    <property type="protein sequence ID" value="ARF10034.1"/>
    <property type="molecule type" value="Genomic_DNA"/>
</dbReference>
<name>A0A1V0SEI3_9VIRU</name>
<accession>A0A1V0SEI3</accession>
<evidence type="ECO:0000313" key="1">
    <source>
        <dbReference type="EMBL" id="ARF10034.1"/>
    </source>
</evidence>